<accession>A0A4U8Q8D3</accession>
<sequence>MKVKSSLEYNKGGSHIHISKSAGFMDSKDDPIAYNDLNQKVKVLIRNIFEETFKPLGFRRNGQNFRLYQDNGLCKIVNFQKYRYHHNQNCSFTVNIGLYFEKNMVIQNKNFCESQCQIKIRPYHEFYGEEKWWSVNDDHNFDQFTNEVRSFLENRALPWLNEFEKKEDVIAEMLDKKAIEKYNYYLLHYDNACLLAECGYQAQLYPLLLENQENNNTPEMEELIRHIKNTL</sequence>
<evidence type="ECO:0000313" key="2">
    <source>
        <dbReference type="Proteomes" id="UP000306509"/>
    </source>
</evidence>
<dbReference type="EMBL" id="QGQD01000047">
    <property type="protein sequence ID" value="TLD00799.1"/>
    <property type="molecule type" value="Genomic_DNA"/>
</dbReference>
<name>A0A4U8Q8D3_9FIRM</name>
<evidence type="ECO:0008006" key="3">
    <source>
        <dbReference type="Google" id="ProtNLM"/>
    </source>
</evidence>
<dbReference type="InterPro" id="IPR025412">
    <property type="entry name" value="DUF4304"/>
</dbReference>
<evidence type="ECO:0000313" key="1">
    <source>
        <dbReference type="EMBL" id="TLD00799.1"/>
    </source>
</evidence>
<dbReference type="Proteomes" id="UP000306509">
    <property type="component" value="Unassembled WGS sequence"/>
</dbReference>
<keyword evidence="2" id="KW-1185">Reference proteome</keyword>
<protein>
    <recommendedName>
        <fullName evidence="3">DUF4304 domain-containing protein</fullName>
    </recommendedName>
</protein>
<reference evidence="1 2" key="1">
    <citation type="journal article" date="2019" name="Anaerobe">
        <title>Detection of Robinsoniella peoriensis in multiple bone samples of a trauma patient.</title>
        <authorList>
            <person name="Schrottner P."/>
            <person name="Hartwich K."/>
            <person name="Bunk B."/>
            <person name="Schober I."/>
            <person name="Helbig S."/>
            <person name="Rudolph W.W."/>
            <person name="Gunzer F."/>
        </authorList>
    </citation>
    <scope>NUCLEOTIDE SEQUENCE [LARGE SCALE GENOMIC DNA]</scope>
    <source>
        <strain evidence="1 2">DSM 106044</strain>
    </source>
</reference>
<dbReference type="Pfam" id="PF14137">
    <property type="entry name" value="DUF4304"/>
    <property type="match status" value="1"/>
</dbReference>
<organism evidence="1 2">
    <name type="scientific">Robinsoniella peoriensis</name>
    <dbReference type="NCBI Taxonomy" id="180332"/>
    <lineage>
        <taxon>Bacteria</taxon>
        <taxon>Bacillati</taxon>
        <taxon>Bacillota</taxon>
        <taxon>Clostridia</taxon>
        <taxon>Lachnospirales</taxon>
        <taxon>Lachnospiraceae</taxon>
        <taxon>Robinsoniella</taxon>
    </lineage>
</organism>
<dbReference type="STRING" id="180332.GCA_000797495_00028"/>
<comment type="caution">
    <text evidence="1">The sequence shown here is derived from an EMBL/GenBank/DDBJ whole genome shotgun (WGS) entry which is preliminary data.</text>
</comment>
<dbReference type="AlphaFoldDB" id="A0A4U8Q8D3"/>
<proteinExistence type="predicted"/>
<gene>
    <name evidence="1" type="ORF">DSM106044_02375</name>
</gene>